<gene>
    <name evidence="1" type="ORF">SB444474_5435</name>
</gene>
<evidence type="ECO:0000313" key="2">
    <source>
        <dbReference type="Proteomes" id="UP000004199"/>
    </source>
</evidence>
<comment type="caution">
    <text evidence="1">The sequence shown here is derived from an EMBL/GenBank/DDBJ whole genome shotgun (WGS) entry which is preliminary data.</text>
</comment>
<dbReference type="Proteomes" id="UP000004199">
    <property type="component" value="Unassembled WGS sequence"/>
</dbReference>
<accession>I6F5S7</accession>
<protein>
    <submittedName>
        <fullName evidence="1">Uncharacterized protein</fullName>
    </submittedName>
</protein>
<reference evidence="1 2" key="1">
    <citation type="submission" date="2012-03" db="EMBL/GenBank/DDBJ databases">
        <authorList>
            <person name="Rasko D."/>
            <person name="Redman J."/>
            <person name="Daugherty S.C."/>
            <person name="Tallon L."/>
            <person name="Sadzewicz L."/>
            <person name="Jones K."/>
            <person name="Santana-Cruz I."/>
            <person name="Liu X."/>
        </authorList>
    </citation>
    <scope>NUCLEOTIDE SEQUENCE [LARGE SCALE GENOMIC DNA]</scope>
    <source>
        <strain evidence="1 2">4444-74</strain>
    </source>
</reference>
<name>I6F5S7_SHIBO</name>
<organism evidence="1 2">
    <name type="scientific">Shigella boydii 4444-74</name>
    <dbReference type="NCBI Taxonomy" id="766140"/>
    <lineage>
        <taxon>Bacteria</taxon>
        <taxon>Pseudomonadati</taxon>
        <taxon>Pseudomonadota</taxon>
        <taxon>Gammaproteobacteria</taxon>
        <taxon>Enterobacterales</taxon>
        <taxon>Enterobacteriaceae</taxon>
        <taxon>Shigella</taxon>
    </lineage>
</organism>
<sequence length="36" mass="4219">MISSHLVGFNEFAEIDFNNEKINIKFYNIKNNAIDD</sequence>
<proteinExistence type="predicted"/>
<evidence type="ECO:0000313" key="1">
    <source>
        <dbReference type="EMBL" id="EIQ51619.1"/>
    </source>
</evidence>
<dbReference type="EMBL" id="AKNB01000055">
    <property type="protein sequence ID" value="EIQ51619.1"/>
    <property type="molecule type" value="Genomic_DNA"/>
</dbReference>
<dbReference type="AlphaFoldDB" id="I6F5S7"/>
<feature type="non-terminal residue" evidence="1">
    <location>
        <position position="36"/>
    </location>
</feature>